<keyword evidence="1 4" id="KW-0732">Signal</keyword>
<protein>
    <submittedName>
        <fullName evidence="5">PHB depolymerase family esterase</fullName>
    </submittedName>
</protein>
<comment type="caution">
    <text evidence="5">The sequence shown here is derived from an EMBL/GenBank/DDBJ whole genome shotgun (WGS) entry which is preliminary data.</text>
</comment>
<sequence>MISRPLVHPALRVGCLTVSLASACASEPGTSSTLGEASDSSTAGTAGTAETTESGSSTSGEMQPTTSGATDDTAEPTTDGEAPTTDGEASTTDGEASTTDGEAPTIPFVCPGGAIGPGMNSIDVGDASRTFFADFPADLDQPIGVVFSWHGYGDTAMNFRAAVGLEPDADPALPVVVITPEDSGLPPPLGLDWDIAGGAAPDNVDLALFEAVLGCLDAQYEVDAARIYSFGFSAGSVMTNLLHSSYPELLTTIVSESGAWFNDASEADLVNIFDIDWDWPALDPAVGGTVLLTHGGPTDVTVLNILDLEASAQAALPFLAAGGRTVVDCAHMQGHTLHPEVPPDLISVFLSAHRAGQPSPYLSDGLDGFPASCTLRVP</sequence>
<dbReference type="SUPFAM" id="SSF53474">
    <property type="entry name" value="alpha/beta-Hydrolases"/>
    <property type="match status" value="1"/>
</dbReference>
<gene>
    <name evidence="5" type="ORF">POL58_01420</name>
</gene>
<dbReference type="PROSITE" id="PS51257">
    <property type="entry name" value="PROKAR_LIPOPROTEIN"/>
    <property type="match status" value="1"/>
</dbReference>
<keyword evidence="2" id="KW-0378">Hydrolase</keyword>
<keyword evidence="6" id="KW-1185">Reference proteome</keyword>
<reference evidence="5 6" key="1">
    <citation type="submission" date="2022-11" db="EMBL/GenBank/DDBJ databases">
        <title>Minimal conservation of predation-associated metabolite biosynthetic gene clusters underscores biosynthetic potential of Myxococcota including descriptions for ten novel species: Archangium lansinium sp. nov., Myxococcus landrumus sp. nov., Nannocystis bai.</title>
        <authorList>
            <person name="Ahearne A."/>
            <person name="Stevens C."/>
            <person name="Dowd S."/>
        </authorList>
    </citation>
    <scope>NUCLEOTIDE SEQUENCE [LARGE SCALE GENOMIC DNA]</scope>
    <source>
        <strain evidence="5 6">NCELM</strain>
    </source>
</reference>
<evidence type="ECO:0000256" key="2">
    <source>
        <dbReference type="ARBA" id="ARBA00022801"/>
    </source>
</evidence>
<dbReference type="PANTHER" id="PTHR43037:SF5">
    <property type="entry name" value="FERULOYL ESTERASE"/>
    <property type="match status" value="1"/>
</dbReference>
<dbReference type="PANTHER" id="PTHR43037">
    <property type="entry name" value="UNNAMED PRODUCT-RELATED"/>
    <property type="match status" value="1"/>
</dbReference>
<evidence type="ECO:0000256" key="1">
    <source>
        <dbReference type="ARBA" id="ARBA00022729"/>
    </source>
</evidence>
<proteinExistence type="predicted"/>
<evidence type="ECO:0000313" key="5">
    <source>
        <dbReference type="EMBL" id="MDC0666371.1"/>
    </source>
</evidence>
<feature type="compositionally biased region" description="Low complexity" evidence="3">
    <location>
        <begin position="35"/>
        <end position="61"/>
    </location>
</feature>
<feature type="signal peptide" evidence="4">
    <location>
        <begin position="1"/>
        <end position="25"/>
    </location>
</feature>
<feature type="compositionally biased region" description="Polar residues" evidence="3">
    <location>
        <begin position="87"/>
        <end position="100"/>
    </location>
</feature>
<dbReference type="Gene3D" id="3.40.50.1820">
    <property type="entry name" value="alpha/beta hydrolase"/>
    <property type="match status" value="1"/>
</dbReference>
<dbReference type="EMBL" id="JAQNDN010000001">
    <property type="protein sequence ID" value="MDC0666371.1"/>
    <property type="molecule type" value="Genomic_DNA"/>
</dbReference>
<dbReference type="RefSeq" id="WP_271993905.1">
    <property type="nucleotide sequence ID" value="NZ_JAQNDN010000001.1"/>
</dbReference>
<feature type="chain" id="PRO_5046586523" evidence="4">
    <location>
        <begin position="26"/>
        <end position="378"/>
    </location>
</feature>
<dbReference type="Proteomes" id="UP001217838">
    <property type="component" value="Unassembled WGS sequence"/>
</dbReference>
<dbReference type="InterPro" id="IPR050955">
    <property type="entry name" value="Plant_Biomass_Hydrol_Est"/>
</dbReference>
<evidence type="ECO:0000256" key="3">
    <source>
        <dbReference type="SAM" id="MobiDB-lite"/>
    </source>
</evidence>
<dbReference type="InterPro" id="IPR029058">
    <property type="entry name" value="AB_hydrolase_fold"/>
</dbReference>
<evidence type="ECO:0000313" key="6">
    <source>
        <dbReference type="Proteomes" id="UP001217838"/>
    </source>
</evidence>
<accession>A0ABT5AX26</accession>
<organism evidence="5 6">
    <name type="scientific">Nannocystis radixulma</name>
    <dbReference type="NCBI Taxonomy" id="2995305"/>
    <lineage>
        <taxon>Bacteria</taxon>
        <taxon>Pseudomonadati</taxon>
        <taxon>Myxococcota</taxon>
        <taxon>Polyangia</taxon>
        <taxon>Nannocystales</taxon>
        <taxon>Nannocystaceae</taxon>
        <taxon>Nannocystis</taxon>
    </lineage>
</organism>
<name>A0ABT5AX26_9BACT</name>
<feature type="region of interest" description="Disordered" evidence="3">
    <location>
        <begin position="25"/>
        <end position="112"/>
    </location>
</feature>
<evidence type="ECO:0000256" key="4">
    <source>
        <dbReference type="SAM" id="SignalP"/>
    </source>
</evidence>